<protein>
    <submittedName>
        <fullName evidence="2">Uncharacterized protein</fullName>
    </submittedName>
</protein>
<keyword evidence="3" id="KW-1185">Reference proteome</keyword>
<keyword evidence="1" id="KW-0472">Membrane</keyword>
<reference evidence="2 3" key="1">
    <citation type="submission" date="2019-11" db="EMBL/GenBank/DDBJ databases">
        <title>Whole genome sequence of Oryza granulata.</title>
        <authorList>
            <person name="Li W."/>
        </authorList>
    </citation>
    <scope>NUCLEOTIDE SEQUENCE [LARGE SCALE GENOMIC DNA]</scope>
    <source>
        <strain evidence="3">cv. Menghai</strain>
        <tissue evidence="2">Leaf</tissue>
    </source>
</reference>
<dbReference type="GO" id="GO:0071782">
    <property type="term" value="C:endoplasmic reticulum tubular network"/>
    <property type="evidence" value="ECO:0007669"/>
    <property type="project" value="TreeGrafter"/>
</dbReference>
<keyword evidence="1" id="KW-0812">Transmembrane</keyword>
<keyword evidence="1" id="KW-1133">Transmembrane helix</keyword>
<evidence type="ECO:0000313" key="2">
    <source>
        <dbReference type="EMBL" id="KAF0934543.1"/>
    </source>
</evidence>
<accession>A0A6G1FCI5</accession>
<sequence length="353" mass="39245">MASTAADDPSVGFFSAVLVFVYAFWRARRRNLSWRQPIQSLPVLAVPALATLIYVAFVRFTRRIDLKDHRRLKRLQEEKQASDGEPRKFNQNDLISAQESPVGGGEEVLDRLLDTVNTNFSASKENLIFPVKCHDSSFDRVLPASENFEKVSPEGEKEESLLEPHKSAALQTDTFAPEEIPISRAINDNGVIINPDEDTNALACICTNANINAAVANIDTGSPRLNFPAFQELHCEEFEDPVVSFSSSAELVMKGDEDAREKQPCGFNRQEGNYVLICSEEEALLGPPVVSTTEQYLKISDSDEVSKEELSYALHLKEQNGLHSNLEKDDFLDPLLVDIAEHSLATSAFLLCN</sequence>
<dbReference type="PANTHER" id="PTHR22166:SF28">
    <property type="entry name" value="OS02G0830300 PROTEIN"/>
    <property type="match status" value="1"/>
</dbReference>
<dbReference type="InterPro" id="IPR040115">
    <property type="entry name" value="Lnp"/>
</dbReference>
<gene>
    <name evidence="2" type="ORF">E2562_025638</name>
</gene>
<feature type="transmembrane region" description="Helical" evidence="1">
    <location>
        <begin position="40"/>
        <end position="60"/>
    </location>
</feature>
<evidence type="ECO:0000256" key="1">
    <source>
        <dbReference type="SAM" id="Phobius"/>
    </source>
</evidence>
<dbReference type="Proteomes" id="UP000479710">
    <property type="component" value="Unassembled WGS sequence"/>
</dbReference>
<dbReference type="GO" id="GO:0071786">
    <property type="term" value="P:endoplasmic reticulum tubular network organization"/>
    <property type="evidence" value="ECO:0007669"/>
    <property type="project" value="InterPro"/>
</dbReference>
<feature type="transmembrane region" description="Helical" evidence="1">
    <location>
        <begin position="12"/>
        <end position="28"/>
    </location>
</feature>
<comment type="caution">
    <text evidence="2">The sequence shown here is derived from an EMBL/GenBank/DDBJ whole genome shotgun (WGS) entry which is preliminary data.</text>
</comment>
<dbReference type="EMBL" id="SPHZ02000001">
    <property type="protein sequence ID" value="KAF0934543.1"/>
    <property type="molecule type" value="Genomic_DNA"/>
</dbReference>
<name>A0A6G1FCI5_9ORYZ</name>
<proteinExistence type="predicted"/>
<dbReference type="PANTHER" id="PTHR22166">
    <property type="entry name" value="ENDOPLASMIC RETICULUM JUNCTION FORMATION PROTEIN LUNAPARK"/>
    <property type="match status" value="1"/>
</dbReference>
<dbReference type="OrthoDB" id="653521at2759"/>
<organism evidence="2 3">
    <name type="scientific">Oryza meyeriana var. granulata</name>
    <dbReference type="NCBI Taxonomy" id="110450"/>
    <lineage>
        <taxon>Eukaryota</taxon>
        <taxon>Viridiplantae</taxon>
        <taxon>Streptophyta</taxon>
        <taxon>Embryophyta</taxon>
        <taxon>Tracheophyta</taxon>
        <taxon>Spermatophyta</taxon>
        <taxon>Magnoliopsida</taxon>
        <taxon>Liliopsida</taxon>
        <taxon>Poales</taxon>
        <taxon>Poaceae</taxon>
        <taxon>BOP clade</taxon>
        <taxon>Oryzoideae</taxon>
        <taxon>Oryzeae</taxon>
        <taxon>Oryzinae</taxon>
        <taxon>Oryza</taxon>
        <taxon>Oryza meyeriana</taxon>
    </lineage>
</organism>
<evidence type="ECO:0000313" key="3">
    <source>
        <dbReference type="Proteomes" id="UP000479710"/>
    </source>
</evidence>
<dbReference type="AlphaFoldDB" id="A0A6G1FCI5"/>